<organism evidence="1 2">
    <name type="scientific">Mycobacteroides abscessus subsp. bolletii</name>
    <dbReference type="NCBI Taxonomy" id="319705"/>
    <lineage>
        <taxon>Bacteria</taxon>
        <taxon>Bacillati</taxon>
        <taxon>Actinomycetota</taxon>
        <taxon>Actinomycetes</taxon>
        <taxon>Mycobacteriales</taxon>
        <taxon>Mycobacteriaceae</taxon>
        <taxon>Mycobacteroides</taxon>
        <taxon>Mycobacteroides abscessus</taxon>
    </lineage>
</organism>
<dbReference type="AlphaFoldDB" id="A0A9Q7SEC8"/>
<dbReference type="Proteomes" id="UP000185183">
    <property type="component" value="Unassembled WGS sequence"/>
</dbReference>
<dbReference type="EMBL" id="FSFA01000003">
    <property type="protein sequence ID" value="SHX45658.1"/>
    <property type="molecule type" value="Genomic_DNA"/>
</dbReference>
<gene>
    <name evidence="1" type="ORF">SAMEA2275694_02759</name>
</gene>
<comment type="caution">
    <text evidence="1">The sequence shown here is derived from an EMBL/GenBank/DDBJ whole genome shotgun (WGS) entry which is preliminary data.</text>
</comment>
<accession>A0A9Q7SEC8</accession>
<sequence>MTGECEVAEMVGAELQLEPVGSVCLSGGITLALLISRRPRAGLDPKLPVSRRSC</sequence>
<name>A0A9Q7SEC8_9MYCO</name>
<evidence type="ECO:0000313" key="1">
    <source>
        <dbReference type="EMBL" id="SHX45658.1"/>
    </source>
</evidence>
<proteinExistence type="predicted"/>
<reference evidence="1 2" key="1">
    <citation type="submission" date="2016-11" db="EMBL/GenBank/DDBJ databases">
        <authorList>
            <consortium name="Pathogen Informatics"/>
        </authorList>
    </citation>
    <scope>NUCLEOTIDE SEQUENCE [LARGE SCALE GENOMIC DNA]</scope>
    <source>
        <strain evidence="1 2">968</strain>
    </source>
</reference>
<protein>
    <submittedName>
        <fullName evidence="1">Uncharacterized protein</fullName>
    </submittedName>
</protein>
<evidence type="ECO:0000313" key="2">
    <source>
        <dbReference type="Proteomes" id="UP000185183"/>
    </source>
</evidence>